<organism evidence="4 5">
    <name type="scientific">Limnoglobus roseus</name>
    <dbReference type="NCBI Taxonomy" id="2598579"/>
    <lineage>
        <taxon>Bacteria</taxon>
        <taxon>Pseudomonadati</taxon>
        <taxon>Planctomycetota</taxon>
        <taxon>Planctomycetia</taxon>
        <taxon>Gemmatales</taxon>
        <taxon>Gemmataceae</taxon>
        <taxon>Limnoglobus</taxon>
    </lineage>
</organism>
<sequence length="77" mass="8520">MSTVTIQEAQANLFDLIRRLSPGDEVLITENNQPVAKLVVPPAEPPPKPRQFGTMKGSVLYMAPDFDGPLDDFAEYM</sequence>
<dbReference type="Proteomes" id="UP000324974">
    <property type="component" value="Chromosome"/>
</dbReference>
<dbReference type="PANTHER" id="PTHR35377">
    <property type="entry name" value="ANTITOXIN VAPB49-RELATED-RELATED"/>
    <property type="match status" value="1"/>
</dbReference>
<dbReference type="RefSeq" id="WP_149115325.1">
    <property type="nucleotide sequence ID" value="NZ_CP042425.1"/>
</dbReference>
<evidence type="ECO:0000259" key="3">
    <source>
        <dbReference type="Pfam" id="PF10047"/>
    </source>
</evidence>
<dbReference type="PANTHER" id="PTHR35377:SF8">
    <property type="entry name" value="ANTITOXIN VAPB22"/>
    <property type="match status" value="1"/>
</dbReference>
<dbReference type="AlphaFoldDB" id="A0A5C1AUZ0"/>
<name>A0A5C1AUZ0_9BACT</name>
<dbReference type="NCBIfam" id="TIGR01552">
    <property type="entry name" value="phd_fam"/>
    <property type="match status" value="1"/>
</dbReference>
<reference evidence="5" key="1">
    <citation type="submission" date="2019-08" db="EMBL/GenBank/DDBJ databases">
        <title>Limnoglobus roseus gen. nov., sp. nov., a novel freshwater planctomycete with a giant genome from the family Gemmataceae.</title>
        <authorList>
            <person name="Kulichevskaya I.S."/>
            <person name="Naumoff D.G."/>
            <person name="Miroshnikov K."/>
            <person name="Ivanova A."/>
            <person name="Philippov D.A."/>
            <person name="Hakobyan A."/>
            <person name="Rijpstra I.C."/>
            <person name="Sinninghe Damste J.S."/>
            <person name="Liesack W."/>
            <person name="Dedysh S.N."/>
        </authorList>
    </citation>
    <scope>NUCLEOTIDE SEQUENCE [LARGE SCALE GENOMIC DNA]</scope>
    <source>
        <strain evidence="5">PX52</strain>
    </source>
</reference>
<feature type="domain" description="DUF2281" evidence="3">
    <location>
        <begin position="45"/>
        <end position="76"/>
    </location>
</feature>
<comment type="similarity">
    <text evidence="1 2">Belongs to the phD/YefM antitoxin family.</text>
</comment>
<evidence type="ECO:0000313" key="4">
    <source>
        <dbReference type="EMBL" id="QEL21084.1"/>
    </source>
</evidence>
<dbReference type="SUPFAM" id="SSF143120">
    <property type="entry name" value="YefM-like"/>
    <property type="match status" value="1"/>
</dbReference>
<proteinExistence type="inferred from homology"/>
<dbReference type="Pfam" id="PF02604">
    <property type="entry name" value="PhdYeFM_antitox"/>
    <property type="match status" value="1"/>
</dbReference>
<dbReference type="Gene3D" id="3.40.1620.10">
    <property type="entry name" value="YefM-like domain"/>
    <property type="match status" value="1"/>
</dbReference>
<evidence type="ECO:0000313" key="5">
    <source>
        <dbReference type="Proteomes" id="UP000324974"/>
    </source>
</evidence>
<comment type="function">
    <text evidence="2">Antitoxin component of a type II toxin-antitoxin (TA) system.</text>
</comment>
<evidence type="ECO:0000256" key="2">
    <source>
        <dbReference type="RuleBase" id="RU362080"/>
    </source>
</evidence>
<dbReference type="InterPro" id="IPR018739">
    <property type="entry name" value="DUF2281"/>
</dbReference>
<gene>
    <name evidence="4" type="ORF">PX52LOC_08213</name>
</gene>
<dbReference type="KEGG" id="lrs:PX52LOC_08213"/>
<accession>A0A5C1AUZ0</accession>
<dbReference type="EMBL" id="CP042425">
    <property type="protein sequence ID" value="QEL21084.1"/>
    <property type="molecule type" value="Genomic_DNA"/>
</dbReference>
<keyword evidence="5" id="KW-1185">Reference proteome</keyword>
<dbReference type="InterPro" id="IPR036165">
    <property type="entry name" value="YefM-like_sf"/>
</dbReference>
<dbReference type="OrthoDB" id="289995at2"/>
<protein>
    <recommendedName>
        <fullName evidence="2">Antitoxin</fullName>
    </recommendedName>
</protein>
<dbReference type="InterPro" id="IPR051416">
    <property type="entry name" value="phD-YefM_TA_antitoxins"/>
</dbReference>
<dbReference type="InterPro" id="IPR006442">
    <property type="entry name" value="Antitoxin_Phd/YefM"/>
</dbReference>
<evidence type="ECO:0000256" key="1">
    <source>
        <dbReference type="ARBA" id="ARBA00009981"/>
    </source>
</evidence>
<dbReference type="Pfam" id="PF10047">
    <property type="entry name" value="DUF2281"/>
    <property type="match status" value="1"/>
</dbReference>